<dbReference type="Pfam" id="PF01370">
    <property type="entry name" value="Epimerase"/>
    <property type="match status" value="1"/>
</dbReference>
<gene>
    <name evidence="2" type="ORF">GTQ38_11900</name>
</gene>
<dbReference type="Gene3D" id="3.40.50.720">
    <property type="entry name" value="NAD(P)-binding Rossmann-like Domain"/>
    <property type="match status" value="1"/>
</dbReference>
<dbReference type="GO" id="GO:0004029">
    <property type="term" value="F:aldehyde dehydrogenase (NAD+) activity"/>
    <property type="evidence" value="ECO:0007669"/>
    <property type="project" value="TreeGrafter"/>
</dbReference>
<dbReference type="PANTHER" id="PTHR48079">
    <property type="entry name" value="PROTEIN YEEZ"/>
    <property type="match status" value="1"/>
</dbReference>
<dbReference type="RefSeq" id="WP_161435739.1">
    <property type="nucleotide sequence ID" value="NZ_WXYO01000005.1"/>
</dbReference>
<dbReference type="InterPro" id="IPR036291">
    <property type="entry name" value="NAD(P)-bd_dom_sf"/>
</dbReference>
<dbReference type="InterPro" id="IPR051783">
    <property type="entry name" value="NAD(P)-dependent_oxidoreduct"/>
</dbReference>
<organism evidence="2 3">
    <name type="scientific">Poritiphilus flavus</name>
    <dbReference type="NCBI Taxonomy" id="2697053"/>
    <lineage>
        <taxon>Bacteria</taxon>
        <taxon>Pseudomonadati</taxon>
        <taxon>Bacteroidota</taxon>
        <taxon>Flavobacteriia</taxon>
        <taxon>Flavobacteriales</taxon>
        <taxon>Flavobacteriaceae</taxon>
        <taxon>Poritiphilus</taxon>
    </lineage>
</organism>
<feature type="domain" description="NAD-dependent epimerase/dehydratase" evidence="1">
    <location>
        <begin position="2"/>
        <end position="231"/>
    </location>
</feature>
<reference evidence="2 3" key="1">
    <citation type="submission" date="2020-01" db="EMBL/GenBank/DDBJ databases">
        <title>Bacteria diversity of Porities sp.</title>
        <authorList>
            <person name="Wang G."/>
        </authorList>
    </citation>
    <scope>NUCLEOTIDE SEQUENCE [LARGE SCALE GENOMIC DNA]</scope>
    <source>
        <strain evidence="2 3">R33</strain>
    </source>
</reference>
<dbReference type="PANTHER" id="PTHR48079:SF6">
    <property type="entry name" value="NAD(P)-BINDING DOMAIN-CONTAINING PROTEIN-RELATED"/>
    <property type="match status" value="1"/>
</dbReference>
<dbReference type="EMBL" id="WXYO01000005">
    <property type="protein sequence ID" value="NAS12711.1"/>
    <property type="molecule type" value="Genomic_DNA"/>
</dbReference>
<proteinExistence type="predicted"/>
<comment type="caution">
    <text evidence="2">The sequence shown here is derived from an EMBL/GenBank/DDBJ whole genome shotgun (WGS) entry which is preliminary data.</text>
</comment>
<dbReference type="GO" id="GO:0005737">
    <property type="term" value="C:cytoplasm"/>
    <property type="evidence" value="ECO:0007669"/>
    <property type="project" value="TreeGrafter"/>
</dbReference>
<dbReference type="AlphaFoldDB" id="A0A6L9EDK0"/>
<accession>A0A6L9EDK0</accession>
<evidence type="ECO:0000313" key="2">
    <source>
        <dbReference type="EMBL" id="NAS12711.1"/>
    </source>
</evidence>
<sequence length="339" mass="38381">MILVTGGTGLVGTHLILHLLHTNERLRAIRRKSSDLERVKRIFSYYSSNPEELFQKIEWVEAELNDIPSLESAFKGITQVYHCAALISFDPADFQELQKVNQAGTTNIVNLSVSNEVKKLCYVSSIATIGKSLNGVMATEETEWIGEDVNVYALSKHLAELEVWRAAQEGVPVVIVNPGVILGPGFWDSGSGVLFKMGAKGPSFYPPGGTGFVTVTDVVRIMVHLMDSKVTNERFIAVDKNLKYQEILSKIAREFGKRSPKRVLKFWQLEILWRIDYMWSKLSGSGRKLTKKGVQSLRSRQFYDNSKVVKALNFDFELMEGNIYYTCNRYKEEHPQLFS</sequence>
<keyword evidence="3" id="KW-1185">Reference proteome</keyword>
<evidence type="ECO:0000313" key="3">
    <source>
        <dbReference type="Proteomes" id="UP000475249"/>
    </source>
</evidence>
<protein>
    <submittedName>
        <fullName evidence="2">NAD-dependent epimerase/dehydratase family protein</fullName>
    </submittedName>
</protein>
<evidence type="ECO:0000259" key="1">
    <source>
        <dbReference type="Pfam" id="PF01370"/>
    </source>
</evidence>
<dbReference type="Proteomes" id="UP000475249">
    <property type="component" value="Unassembled WGS sequence"/>
</dbReference>
<dbReference type="InterPro" id="IPR001509">
    <property type="entry name" value="Epimerase_deHydtase"/>
</dbReference>
<dbReference type="SUPFAM" id="SSF51735">
    <property type="entry name" value="NAD(P)-binding Rossmann-fold domains"/>
    <property type="match status" value="1"/>
</dbReference>
<name>A0A6L9EDK0_9FLAO</name>